<accession>A0A381PPE3</accession>
<gene>
    <name evidence="2" type="ORF">METZ01_LOCUS20783</name>
</gene>
<evidence type="ECO:0000313" key="2">
    <source>
        <dbReference type="EMBL" id="SUZ67929.1"/>
    </source>
</evidence>
<dbReference type="PANTHER" id="PTHR45947">
    <property type="entry name" value="SULFOQUINOVOSYL TRANSFERASE SQD2"/>
    <property type="match status" value="1"/>
</dbReference>
<reference evidence="2" key="1">
    <citation type="submission" date="2018-05" db="EMBL/GenBank/DDBJ databases">
        <authorList>
            <person name="Lanie J.A."/>
            <person name="Ng W.-L."/>
            <person name="Kazmierczak K.M."/>
            <person name="Andrzejewski T.M."/>
            <person name="Davidsen T.M."/>
            <person name="Wayne K.J."/>
            <person name="Tettelin H."/>
            <person name="Glass J.I."/>
            <person name="Rusch D."/>
            <person name="Podicherti R."/>
            <person name="Tsui H.-C.T."/>
            <person name="Winkler M.E."/>
        </authorList>
    </citation>
    <scope>NUCLEOTIDE SEQUENCE</scope>
</reference>
<dbReference type="SUPFAM" id="SSF53756">
    <property type="entry name" value="UDP-Glycosyltransferase/glycogen phosphorylase"/>
    <property type="match status" value="1"/>
</dbReference>
<organism evidence="2">
    <name type="scientific">marine metagenome</name>
    <dbReference type="NCBI Taxonomy" id="408172"/>
    <lineage>
        <taxon>unclassified sequences</taxon>
        <taxon>metagenomes</taxon>
        <taxon>ecological metagenomes</taxon>
    </lineage>
</organism>
<name>A0A381PPE3_9ZZZZ</name>
<dbReference type="InterPro" id="IPR001296">
    <property type="entry name" value="Glyco_trans_1"/>
</dbReference>
<proteinExistence type="predicted"/>
<dbReference type="AlphaFoldDB" id="A0A381PPE3"/>
<evidence type="ECO:0000259" key="1">
    <source>
        <dbReference type="Pfam" id="PF00534"/>
    </source>
</evidence>
<sequence length="347" mass="39026">MARIAVVTSHPPFSVGGHLVIARELETALRAAGHEATVTYTPHGQFNEQTAAYWATWLTDLAVAHDGHRVDQVISLRYPSYAIRHPVHVCWLNHRMREYYDLWDRFSNNLSWRARAKQHVRRRLIHAGDHYLLTRNVTRVFAQSKTIQKRLTRWGGIPSEVIYPPAPKRSYRCDDYEDYLFVVSRLTPLKRIDLIINALAHPDAVGVKCLIGGDGEDRRRLQSLIEARGLENRVTLLGQLDESTLINHYARCRAVCYPPLQEDYGFVTVESFSASKPIITCTDSGGPTELVQSGVSGLITEPTSVALASAIGTLMADRALAQKYGSAGRHFADSLSWDETLRQLLIV</sequence>
<feature type="domain" description="Glycosyl transferase family 1" evidence="1">
    <location>
        <begin position="174"/>
        <end position="330"/>
    </location>
</feature>
<dbReference type="PANTHER" id="PTHR45947:SF3">
    <property type="entry name" value="SULFOQUINOVOSYL TRANSFERASE SQD2"/>
    <property type="match status" value="1"/>
</dbReference>
<protein>
    <recommendedName>
        <fullName evidence="1">Glycosyl transferase family 1 domain-containing protein</fullName>
    </recommendedName>
</protein>
<dbReference type="CDD" id="cd03801">
    <property type="entry name" value="GT4_PimA-like"/>
    <property type="match status" value="1"/>
</dbReference>
<dbReference type="GO" id="GO:0016757">
    <property type="term" value="F:glycosyltransferase activity"/>
    <property type="evidence" value="ECO:0007669"/>
    <property type="project" value="InterPro"/>
</dbReference>
<dbReference type="EMBL" id="UINC01001026">
    <property type="protein sequence ID" value="SUZ67929.1"/>
    <property type="molecule type" value="Genomic_DNA"/>
</dbReference>
<dbReference type="InterPro" id="IPR050194">
    <property type="entry name" value="Glycosyltransferase_grp1"/>
</dbReference>
<dbReference type="Gene3D" id="3.40.50.2000">
    <property type="entry name" value="Glycogen Phosphorylase B"/>
    <property type="match status" value="2"/>
</dbReference>
<dbReference type="Pfam" id="PF00534">
    <property type="entry name" value="Glycos_transf_1"/>
    <property type="match status" value="1"/>
</dbReference>